<protein>
    <submittedName>
        <fullName evidence="2">Uncharacterized protein</fullName>
    </submittedName>
</protein>
<dbReference type="Proteomes" id="UP000468687">
    <property type="component" value="Unassembled WGS sequence"/>
</dbReference>
<organism evidence="2 3">
    <name type="scientific">Nocardioides zeae</name>
    <dbReference type="NCBI Taxonomy" id="1457234"/>
    <lineage>
        <taxon>Bacteria</taxon>
        <taxon>Bacillati</taxon>
        <taxon>Actinomycetota</taxon>
        <taxon>Actinomycetes</taxon>
        <taxon>Propionibacteriales</taxon>
        <taxon>Nocardioidaceae</taxon>
        <taxon>Nocardioides</taxon>
    </lineage>
</organism>
<dbReference type="RefSeq" id="WP_163774829.1">
    <property type="nucleotide sequence ID" value="NZ_JAAGXA010000029.1"/>
</dbReference>
<keyword evidence="3" id="KW-1185">Reference proteome</keyword>
<evidence type="ECO:0000313" key="3">
    <source>
        <dbReference type="Proteomes" id="UP000468687"/>
    </source>
</evidence>
<sequence>MRTIVRSGVVVAGTAALAASGLTLVGPAQADPAGLSITDVHYLTLDDLPEDFPDELFLPYVAPFCGIALEFDDATPGSSYRVRLSPEAQVEREAGWYAEEETGYAYIDCGFGEDVLVDGQTYTITVEQLGIRGRVVESTSTEFTYDEIDSPVDARLEVAGQVVDEDLPTGKPIDIAFDGAWEEGTTFHTRVVTVSAEDWDYWGWGFDSDFRTADRAAVAAAARAAARDDDGVAVVVVDGEEMELPFDLVVDEVTTGAPVTRFALPHTAGDSLAFVSIRAEKADRGSVYLGWDEPWWVVTSDPVAQFPAGWIKNPGRKSGAPVAGSSVGVTPAVLTHTGAVSGVKANYQWFLDGKKIPGATKRTYVPPAPSVGRHLTLGIQLTAPGYFPRNGSFDFGRVGQRSVPAGWVAAPAVRSGAPRVGRVSSVTGPALTATAVTSGATVYYQWFADGAKIPGARSSSWTPTAAYRGKNLTLGIAIAKPAWKSLHQTVSFGRIG</sequence>
<keyword evidence="1" id="KW-0732">Signal</keyword>
<reference evidence="2 3" key="1">
    <citation type="journal article" date="2014" name="Int. J. Syst. Evol. Microbiol.">
        <title>Nocardioides zeae sp. nov., isolated from the stem of Zea mays.</title>
        <authorList>
            <person name="Glaeser S.P."/>
            <person name="McInroy J.A."/>
            <person name="Busse H.J."/>
            <person name="Kampfer P."/>
        </authorList>
    </citation>
    <scope>NUCLEOTIDE SEQUENCE [LARGE SCALE GENOMIC DNA]</scope>
    <source>
        <strain evidence="2 3">JCM 30728</strain>
    </source>
</reference>
<comment type="caution">
    <text evidence="2">The sequence shown here is derived from an EMBL/GenBank/DDBJ whole genome shotgun (WGS) entry which is preliminary data.</text>
</comment>
<dbReference type="SUPFAM" id="SSF51905">
    <property type="entry name" value="FAD/NAD(P)-binding domain"/>
    <property type="match status" value="1"/>
</dbReference>
<accession>A0A6P0HRT1</accession>
<proteinExistence type="predicted"/>
<dbReference type="AlphaFoldDB" id="A0A6P0HRT1"/>
<name>A0A6P0HRT1_9ACTN</name>
<dbReference type="EMBL" id="JAAGXA010000029">
    <property type="protein sequence ID" value="NEN80697.1"/>
    <property type="molecule type" value="Genomic_DNA"/>
</dbReference>
<feature type="signal peptide" evidence="1">
    <location>
        <begin position="1"/>
        <end position="30"/>
    </location>
</feature>
<dbReference type="InterPro" id="IPR036188">
    <property type="entry name" value="FAD/NAD-bd_sf"/>
</dbReference>
<evidence type="ECO:0000313" key="2">
    <source>
        <dbReference type="EMBL" id="NEN80697.1"/>
    </source>
</evidence>
<dbReference type="Gene3D" id="2.60.40.2700">
    <property type="match status" value="2"/>
</dbReference>
<gene>
    <name evidence="2" type="ORF">G3T38_20805</name>
</gene>
<evidence type="ECO:0000256" key="1">
    <source>
        <dbReference type="SAM" id="SignalP"/>
    </source>
</evidence>
<feature type="chain" id="PRO_5026678622" evidence="1">
    <location>
        <begin position="31"/>
        <end position="496"/>
    </location>
</feature>